<keyword evidence="5 6" id="KW-0949">S-adenosyl-L-methionine</keyword>
<dbReference type="HAMAP" id="MF_00074">
    <property type="entry name" value="16SrRNA_methyltr_G"/>
    <property type="match status" value="1"/>
</dbReference>
<feature type="binding site" evidence="6">
    <location>
        <position position="65"/>
    </location>
    <ligand>
        <name>S-adenosyl-L-methionine</name>
        <dbReference type="ChEBI" id="CHEBI:59789"/>
    </ligand>
</feature>
<dbReference type="EMBL" id="FXTK01000023">
    <property type="protein sequence ID" value="SMO95863.1"/>
    <property type="molecule type" value="Genomic_DNA"/>
</dbReference>
<dbReference type="GO" id="GO:0070043">
    <property type="term" value="F:rRNA (guanine-N7-)-methyltransferase activity"/>
    <property type="evidence" value="ECO:0007669"/>
    <property type="project" value="UniProtKB-UniRule"/>
</dbReference>
<dbReference type="Pfam" id="PF02527">
    <property type="entry name" value="GidB"/>
    <property type="match status" value="1"/>
</dbReference>
<protein>
    <recommendedName>
        <fullName evidence="6">Ribosomal RNA small subunit methyltransferase G</fullName>
        <ecNumber evidence="6">2.1.1.170</ecNumber>
    </recommendedName>
    <alternativeName>
        <fullName evidence="6">16S rRNA 7-methylguanosine methyltransferase</fullName>
        <shortName evidence="6">16S rRNA m7G methyltransferase</shortName>
    </alternativeName>
</protein>
<comment type="function">
    <text evidence="6">Specifically methylates the N7 position of guanine in position 527 of 16S rRNA.</text>
</comment>
<comment type="catalytic activity">
    <reaction evidence="6">
        <text>guanosine(527) in 16S rRNA + S-adenosyl-L-methionine = N(7)-methylguanosine(527) in 16S rRNA + S-adenosyl-L-homocysteine</text>
        <dbReference type="Rhea" id="RHEA:42732"/>
        <dbReference type="Rhea" id="RHEA-COMP:10209"/>
        <dbReference type="Rhea" id="RHEA-COMP:10210"/>
        <dbReference type="ChEBI" id="CHEBI:57856"/>
        <dbReference type="ChEBI" id="CHEBI:59789"/>
        <dbReference type="ChEBI" id="CHEBI:74269"/>
        <dbReference type="ChEBI" id="CHEBI:74480"/>
        <dbReference type="EC" id="2.1.1.170"/>
    </reaction>
</comment>
<gene>
    <name evidence="6" type="primary">rsmG</name>
    <name evidence="7" type="ORF">SAMN06265221_12344</name>
</gene>
<dbReference type="RefSeq" id="WP_142664613.1">
    <property type="nucleotide sequence ID" value="NZ_FXTK01000023.1"/>
</dbReference>
<proteinExistence type="inferred from homology"/>
<keyword evidence="4 6" id="KW-0808">Transferase</keyword>
<dbReference type="Gene3D" id="3.40.50.150">
    <property type="entry name" value="Vaccinia Virus protein VP39"/>
    <property type="match status" value="1"/>
</dbReference>
<dbReference type="GO" id="GO:0005829">
    <property type="term" value="C:cytosol"/>
    <property type="evidence" value="ECO:0007669"/>
    <property type="project" value="TreeGrafter"/>
</dbReference>
<evidence type="ECO:0000256" key="3">
    <source>
        <dbReference type="ARBA" id="ARBA00022603"/>
    </source>
</evidence>
<dbReference type="PIRSF" id="PIRSF003078">
    <property type="entry name" value="GidB"/>
    <property type="match status" value="1"/>
</dbReference>
<dbReference type="PANTHER" id="PTHR31760:SF0">
    <property type="entry name" value="S-ADENOSYL-L-METHIONINE-DEPENDENT METHYLTRANSFERASES SUPERFAMILY PROTEIN"/>
    <property type="match status" value="1"/>
</dbReference>
<keyword evidence="8" id="KW-1185">Reference proteome</keyword>
<keyword evidence="2 6" id="KW-0698">rRNA processing</keyword>
<evidence type="ECO:0000256" key="4">
    <source>
        <dbReference type="ARBA" id="ARBA00022679"/>
    </source>
</evidence>
<evidence type="ECO:0000313" key="7">
    <source>
        <dbReference type="EMBL" id="SMO95863.1"/>
    </source>
</evidence>
<evidence type="ECO:0000256" key="6">
    <source>
        <dbReference type="HAMAP-Rule" id="MF_00074"/>
    </source>
</evidence>
<accession>A0A521FI31</accession>
<feature type="binding site" evidence="6">
    <location>
        <position position="60"/>
    </location>
    <ligand>
        <name>S-adenosyl-L-methionine</name>
        <dbReference type="ChEBI" id="CHEBI:59789"/>
    </ligand>
</feature>
<dbReference type="InterPro" id="IPR003682">
    <property type="entry name" value="rRNA_ssu_MeTfrase_G"/>
</dbReference>
<comment type="caution">
    <text evidence="6">Lacks conserved residue(s) required for the propagation of feature annotation.</text>
</comment>
<evidence type="ECO:0000256" key="1">
    <source>
        <dbReference type="ARBA" id="ARBA00022490"/>
    </source>
</evidence>
<name>A0A521FI31_9RHOB</name>
<dbReference type="InterPro" id="IPR029063">
    <property type="entry name" value="SAM-dependent_MTases_sf"/>
</dbReference>
<evidence type="ECO:0000256" key="2">
    <source>
        <dbReference type="ARBA" id="ARBA00022552"/>
    </source>
</evidence>
<dbReference type="NCBIfam" id="TIGR00138">
    <property type="entry name" value="rsmG_gidB"/>
    <property type="match status" value="1"/>
</dbReference>
<reference evidence="7 8" key="1">
    <citation type="submission" date="2017-05" db="EMBL/GenBank/DDBJ databases">
        <authorList>
            <person name="Varghese N."/>
            <person name="Submissions S."/>
        </authorList>
    </citation>
    <scope>NUCLEOTIDE SEQUENCE [LARGE SCALE GENOMIC DNA]</scope>
    <source>
        <strain evidence="7 8">DSM 100094</strain>
    </source>
</reference>
<dbReference type="SUPFAM" id="SSF53335">
    <property type="entry name" value="S-adenosyl-L-methionine-dependent methyltransferases"/>
    <property type="match status" value="1"/>
</dbReference>
<dbReference type="EC" id="2.1.1.170" evidence="6"/>
<comment type="similarity">
    <text evidence="6">Belongs to the methyltransferase superfamily. RNA methyltransferase RsmG family.</text>
</comment>
<dbReference type="OrthoDB" id="9808773at2"/>
<dbReference type="AlphaFoldDB" id="A0A521FI31"/>
<evidence type="ECO:0000313" key="8">
    <source>
        <dbReference type="Proteomes" id="UP000319014"/>
    </source>
</evidence>
<feature type="binding site" evidence="6">
    <location>
        <position position="125"/>
    </location>
    <ligand>
        <name>S-adenosyl-L-methionine</name>
        <dbReference type="ChEBI" id="CHEBI:59789"/>
    </ligand>
</feature>
<keyword evidence="3 6" id="KW-0489">Methyltransferase</keyword>
<dbReference type="PANTHER" id="PTHR31760">
    <property type="entry name" value="S-ADENOSYL-L-METHIONINE-DEPENDENT METHYLTRANSFERASES SUPERFAMILY PROTEIN"/>
    <property type="match status" value="1"/>
</dbReference>
<comment type="subcellular location">
    <subcellularLocation>
        <location evidence="6">Cytoplasm</location>
    </subcellularLocation>
</comment>
<dbReference type="CDD" id="cd02440">
    <property type="entry name" value="AdoMet_MTases"/>
    <property type="match status" value="1"/>
</dbReference>
<keyword evidence="1 6" id="KW-0963">Cytoplasm</keyword>
<sequence length="192" mass="20826">MNVSRETQLLQQFAVLLRKWNPAINLVSPNTVSEIESRHIEDSLQISAFAAGASDWTDIGSGGGLPGLVLAISRPALAVTLVESDQRKSAFLRTAIRELGLNNVRVICDRIEAVDPLGAANLSARALAPLPLLLSYAVRHLDPAGTAWLMKGKNWAPEVEQARVDWVFDVESYPSKTDPDAVILKIAGIKHV</sequence>
<evidence type="ECO:0000256" key="5">
    <source>
        <dbReference type="ARBA" id="ARBA00022691"/>
    </source>
</evidence>
<feature type="binding site" evidence="6">
    <location>
        <begin position="111"/>
        <end position="112"/>
    </location>
    <ligand>
        <name>S-adenosyl-L-methionine</name>
        <dbReference type="ChEBI" id="CHEBI:59789"/>
    </ligand>
</feature>
<organism evidence="7 8">
    <name type="scientific">Paracoccus laeviglucosivorans</name>
    <dbReference type="NCBI Taxonomy" id="1197861"/>
    <lineage>
        <taxon>Bacteria</taxon>
        <taxon>Pseudomonadati</taxon>
        <taxon>Pseudomonadota</taxon>
        <taxon>Alphaproteobacteria</taxon>
        <taxon>Rhodobacterales</taxon>
        <taxon>Paracoccaceae</taxon>
        <taxon>Paracoccus</taxon>
    </lineage>
</organism>
<dbReference type="Proteomes" id="UP000319014">
    <property type="component" value="Unassembled WGS sequence"/>
</dbReference>